<dbReference type="Proteomes" id="UP000028924">
    <property type="component" value="Unassembled WGS sequence"/>
</dbReference>
<organism evidence="1 2">
    <name type="scientific">Auxenochlorella protothecoides</name>
    <name type="common">Green microalga</name>
    <name type="synonym">Chlorella protothecoides</name>
    <dbReference type="NCBI Taxonomy" id="3075"/>
    <lineage>
        <taxon>Eukaryota</taxon>
        <taxon>Viridiplantae</taxon>
        <taxon>Chlorophyta</taxon>
        <taxon>core chlorophytes</taxon>
        <taxon>Trebouxiophyceae</taxon>
        <taxon>Chlorellales</taxon>
        <taxon>Chlorellaceae</taxon>
        <taxon>Auxenochlorella</taxon>
    </lineage>
</organism>
<dbReference type="AlphaFoldDB" id="A0A087ST07"/>
<reference evidence="1 2" key="1">
    <citation type="journal article" date="2014" name="BMC Genomics">
        <title>Oil accumulation mechanisms of the oleaginous microalga Chlorella protothecoides revealed through its genome, transcriptomes, and proteomes.</title>
        <authorList>
            <person name="Gao C."/>
            <person name="Wang Y."/>
            <person name="Shen Y."/>
            <person name="Yan D."/>
            <person name="He X."/>
            <person name="Dai J."/>
            <person name="Wu Q."/>
        </authorList>
    </citation>
    <scope>NUCLEOTIDE SEQUENCE [LARGE SCALE GENOMIC DNA]</scope>
    <source>
        <strain evidence="1 2">0710</strain>
    </source>
</reference>
<gene>
    <name evidence="1" type="ORF">F751_4336</name>
</gene>
<dbReference type="KEGG" id="apro:F751_4336"/>
<protein>
    <submittedName>
        <fullName evidence="1">Uncharacterized protein</fullName>
    </submittedName>
</protein>
<sequence>MSFFQARYCSLLTPWCSIAVWRCRGSLALAYRHIKNPGGARCPAYNPSVALIQVE</sequence>
<dbReference type="RefSeq" id="XP_011401910.1">
    <property type="nucleotide sequence ID" value="XM_011403608.1"/>
</dbReference>
<dbReference type="GeneID" id="23615727"/>
<dbReference type="EMBL" id="KL662183">
    <property type="protein sequence ID" value="KFM28861.1"/>
    <property type="molecule type" value="Genomic_DNA"/>
</dbReference>
<keyword evidence="2" id="KW-1185">Reference proteome</keyword>
<proteinExistence type="predicted"/>
<evidence type="ECO:0000313" key="1">
    <source>
        <dbReference type="EMBL" id="KFM28861.1"/>
    </source>
</evidence>
<accession>A0A087ST07</accession>
<evidence type="ECO:0000313" key="2">
    <source>
        <dbReference type="Proteomes" id="UP000028924"/>
    </source>
</evidence>
<name>A0A087ST07_AUXPR</name>